<gene>
    <name evidence="1" type="ORF">GCM10011349_35810</name>
</gene>
<protein>
    <submittedName>
        <fullName evidence="1">Uncharacterized protein</fullName>
    </submittedName>
</protein>
<sequence>MLAASVLIAGLARQVILKRRGMERAPEEGRRGGNQKLWIEVDRAAERNRRGRRGPDLIRFDRLDRKAIRGGNDAIMRKNGRELIGVSAPDTTGEREHDERDYRCLALESEHLSHGLLFR</sequence>
<dbReference type="Proteomes" id="UP000605099">
    <property type="component" value="Unassembled WGS sequence"/>
</dbReference>
<evidence type="ECO:0000313" key="1">
    <source>
        <dbReference type="EMBL" id="GGN57335.1"/>
    </source>
</evidence>
<keyword evidence="2" id="KW-1185">Reference proteome</keyword>
<evidence type="ECO:0000313" key="2">
    <source>
        <dbReference type="Proteomes" id="UP000605099"/>
    </source>
</evidence>
<dbReference type="EMBL" id="BMLK01000019">
    <property type="protein sequence ID" value="GGN57335.1"/>
    <property type="molecule type" value="Genomic_DNA"/>
</dbReference>
<accession>A0ABQ2JVI8</accession>
<name>A0ABQ2JVI8_9SPHN</name>
<comment type="caution">
    <text evidence="1">The sequence shown here is derived from an EMBL/GenBank/DDBJ whole genome shotgun (WGS) entry which is preliminary data.</text>
</comment>
<proteinExistence type="predicted"/>
<reference evidence="2" key="1">
    <citation type="journal article" date="2019" name="Int. J. Syst. Evol. Microbiol.">
        <title>The Global Catalogue of Microorganisms (GCM) 10K type strain sequencing project: providing services to taxonomists for standard genome sequencing and annotation.</title>
        <authorList>
            <consortium name="The Broad Institute Genomics Platform"/>
            <consortium name="The Broad Institute Genome Sequencing Center for Infectious Disease"/>
            <person name="Wu L."/>
            <person name="Ma J."/>
        </authorList>
    </citation>
    <scope>NUCLEOTIDE SEQUENCE [LARGE SCALE GENOMIC DNA]</scope>
    <source>
        <strain evidence="2">CGMCC 1.6784</strain>
    </source>
</reference>
<organism evidence="1 2">
    <name type="scientific">Novosphingobium indicum</name>
    <dbReference type="NCBI Taxonomy" id="462949"/>
    <lineage>
        <taxon>Bacteria</taxon>
        <taxon>Pseudomonadati</taxon>
        <taxon>Pseudomonadota</taxon>
        <taxon>Alphaproteobacteria</taxon>
        <taxon>Sphingomonadales</taxon>
        <taxon>Sphingomonadaceae</taxon>
        <taxon>Novosphingobium</taxon>
    </lineage>
</organism>